<dbReference type="InterPro" id="IPR016769">
    <property type="entry name" value="Phage_SP01_Orf1"/>
</dbReference>
<evidence type="ECO:0000313" key="2">
    <source>
        <dbReference type="Proteomes" id="UP000031167"/>
    </source>
</evidence>
<dbReference type="STRING" id="363331.RM51_10585"/>
<dbReference type="PIRSF" id="PIRSF020079">
    <property type="entry name" value="UCP020079"/>
    <property type="match status" value="1"/>
</dbReference>
<dbReference type="Proteomes" id="UP000031167">
    <property type="component" value="Unassembled WGS sequence"/>
</dbReference>
<evidence type="ECO:0000313" key="1">
    <source>
        <dbReference type="EMBL" id="KIC63080.1"/>
    </source>
</evidence>
<gene>
    <name evidence="1" type="ORF">RM51_10585</name>
</gene>
<dbReference type="SUPFAM" id="SSF56784">
    <property type="entry name" value="HAD-like"/>
    <property type="match status" value="1"/>
</dbReference>
<name>A0A0B4DFC8_9FLAO</name>
<sequence>MMNNKKIAVDFDGTIVDDAYPAIGKPKIFAFETLKKLQAQGYRLILWTYRHGPALDEAVEFCRKNGIEFYAINSSFEGEVFDPETQSRKLDADWFIDDRNLGGFPGWGEIYNIIQERIEFRVEGKEVLAYSKLKKEKKKGLFW</sequence>
<dbReference type="InterPro" id="IPR036412">
    <property type="entry name" value="HAD-like_sf"/>
</dbReference>
<proteinExistence type="predicted"/>
<dbReference type="OrthoDB" id="5431039at2"/>
<organism evidence="1 2">
    <name type="scientific">Chryseobacterium taiwanense</name>
    <dbReference type="NCBI Taxonomy" id="363331"/>
    <lineage>
        <taxon>Bacteria</taxon>
        <taxon>Pseudomonadati</taxon>
        <taxon>Bacteroidota</taxon>
        <taxon>Flavobacteriia</taxon>
        <taxon>Flavobacteriales</taxon>
        <taxon>Weeksellaceae</taxon>
        <taxon>Chryseobacterium group</taxon>
        <taxon>Chryseobacterium</taxon>
    </lineage>
</organism>
<evidence type="ECO:0008006" key="3">
    <source>
        <dbReference type="Google" id="ProtNLM"/>
    </source>
</evidence>
<dbReference type="NCBIfam" id="NF046079">
    <property type="entry name" value="HAD_phos_BT0820"/>
    <property type="match status" value="1"/>
</dbReference>
<dbReference type="InterPro" id="IPR023214">
    <property type="entry name" value="HAD_sf"/>
</dbReference>
<comment type="caution">
    <text evidence="1">The sequence shown here is derived from an EMBL/GenBank/DDBJ whole genome shotgun (WGS) entry which is preliminary data.</text>
</comment>
<dbReference type="Gene3D" id="3.40.50.1000">
    <property type="entry name" value="HAD superfamily/HAD-like"/>
    <property type="match status" value="1"/>
</dbReference>
<dbReference type="RefSeq" id="WP_039368761.1">
    <property type="nucleotide sequence ID" value="NZ_JWTA01000007.1"/>
</dbReference>
<dbReference type="EMBL" id="JWTA01000007">
    <property type="protein sequence ID" value="KIC63080.1"/>
    <property type="molecule type" value="Genomic_DNA"/>
</dbReference>
<protein>
    <recommendedName>
        <fullName evidence="3">Hydrolase</fullName>
    </recommendedName>
</protein>
<accession>A0A0B4DFC8</accession>
<reference evidence="1 2" key="1">
    <citation type="submission" date="2014-12" db="EMBL/GenBank/DDBJ databases">
        <title>Genome sequencing of Chryseobacterium taiwanense TPW19.</title>
        <authorList>
            <person name="Tan P.W."/>
            <person name="Chan K.-G."/>
        </authorList>
    </citation>
    <scope>NUCLEOTIDE SEQUENCE [LARGE SCALE GENOMIC DNA]</scope>
    <source>
        <strain evidence="1 2">TPW19</strain>
    </source>
</reference>
<keyword evidence="2" id="KW-1185">Reference proteome</keyword>
<dbReference type="AlphaFoldDB" id="A0A0B4DFC8"/>